<organism evidence="2 3">
    <name type="scientific">Streptomyces sporangiiformans</name>
    <dbReference type="NCBI Taxonomy" id="2315329"/>
    <lineage>
        <taxon>Bacteria</taxon>
        <taxon>Bacillati</taxon>
        <taxon>Actinomycetota</taxon>
        <taxon>Actinomycetes</taxon>
        <taxon>Kitasatosporales</taxon>
        <taxon>Streptomycetaceae</taxon>
        <taxon>Streptomyces</taxon>
    </lineage>
</organism>
<gene>
    <name evidence="2" type="ORF">FGD71_013115</name>
</gene>
<evidence type="ECO:0000313" key="2">
    <source>
        <dbReference type="EMBL" id="TPQ21831.1"/>
    </source>
</evidence>
<dbReference type="AlphaFoldDB" id="A0A505DND7"/>
<dbReference type="EMBL" id="VCHX02000109">
    <property type="protein sequence ID" value="TPQ21831.1"/>
    <property type="molecule type" value="Genomic_DNA"/>
</dbReference>
<feature type="region of interest" description="Disordered" evidence="1">
    <location>
        <begin position="16"/>
        <end position="70"/>
    </location>
</feature>
<feature type="compositionally biased region" description="Basic and acidic residues" evidence="1">
    <location>
        <begin position="61"/>
        <end position="70"/>
    </location>
</feature>
<reference evidence="2 3" key="1">
    <citation type="submission" date="2019-06" db="EMBL/GenBank/DDBJ databases">
        <title>Streptomyces sporangiiformans sp. nov., a novel actinomycete isolated from soil in Mount Song.</title>
        <authorList>
            <person name="Han L."/>
        </authorList>
    </citation>
    <scope>NUCLEOTIDE SEQUENCE [LARGE SCALE GENOMIC DNA]</scope>
    <source>
        <strain evidence="2 3">NEAU-SSA 1</strain>
    </source>
</reference>
<feature type="compositionally biased region" description="Gly residues" evidence="1">
    <location>
        <begin position="21"/>
        <end position="54"/>
    </location>
</feature>
<evidence type="ECO:0000313" key="3">
    <source>
        <dbReference type="Proteomes" id="UP000317378"/>
    </source>
</evidence>
<dbReference type="Proteomes" id="UP000317378">
    <property type="component" value="Unassembled WGS sequence"/>
</dbReference>
<sequence>MDSVAGRRFRPRAVVGLEPARGGGGAVRNGDGGAEVHGVGRGGRRSGPGGGGRELSGLAPREGRSGRAAG</sequence>
<accession>A0A505DND7</accession>
<protein>
    <submittedName>
        <fullName evidence="2">Uncharacterized protein</fullName>
    </submittedName>
</protein>
<name>A0A505DND7_9ACTN</name>
<comment type="caution">
    <text evidence="2">The sequence shown here is derived from an EMBL/GenBank/DDBJ whole genome shotgun (WGS) entry which is preliminary data.</text>
</comment>
<proteinExistence type="predicted"/>
<evidence type="ECO:0000256" key="1">
    <source>
        <dbReference type="SAM" id="MobiDB-lite"/>
    </source>
</evidence>
<keyword evidence="3" id="KW-1185">Reference proteome</keyword>